<gene>
    <name evidence="2" type="primary">GNL2_2</name>
    <name evidence="2" type="ORF">FOZ63_000625</name>
</gene>
<feature type="signal peptide" evidence="1">
    <location>
        <begin position="1"/>
        <end position="19"/>
    </location>
</feature>
<evidence type="ECO:0000313" key="2">
    <source>
        <dbReference type="EMBL" id="KAF4747836.1"/>
    </source>
</evidence>
<comment type="caution">
    <text evidence="2">The sequence shown here is derived from an EMBL/GenBank/DDBJ whole genome shotgun (WGS) entry which is preliminary data.</text>
</comment>
<evidence type="ECO:0000256" key="1">
    <source>
        <dbReference type="SAM" id="SignalP"/>
    </source>
</evidence>
<organism evidence="2 3">
    <name type="scientific">Perkinsus olseni</name>
    <name type="common">Perkinsus atlanticus</name>
    <dbReference type="NCBI Taxonomy" id="32597"/>
    <lineage>
        <taxon>Eukaryota</taxon>
        <taxon>Sar</taxon>
        <taxon>Alveolata</taxon>
        <taxon>Perkinsozoa</taxon>
        <taxon>Perkinsea</taxon>
        <taxon>Perkinsida</taxon>
        <taxon>Perkinsidae</taxon>
        <taxon>Perkinsus</taxon>
    </lineage>
</organism>
<feature type="chain" id="PRO_5029559420" evidence="1">
    <location>
        <begin position="20"/>
        <end position="71"/>
    </location>
</feature>
<reference evidence="2 3" key="1">
    <citation type="submission" date="2020-04" db="EMBL/GenBank/DDBJ databases">
        <title>Perkinsus olseni comparative genomics.</title>
        <authorList>
            <person name="Bogema D.R."/>
        </authorList>
    </citation>
    <scope>NUCLEOTIDE SEQUENCE [LARGE SCALE GENOMIC DNA]</scope>
    <source>
        <strain evidence="2 3">ATCC PRA-207</strain>
    </source>
</reference>
<evidence type="ECO:0000313" key="3">
    <source>
        <dbReference type="Proteomes" id="UP000553632"/>
    </source>
</evidence>
<dbReference type="Proteomes" id="UP000553632">
    <property type="component" value="Unassembled WGS sequence"/>
</dbReference>
<sequence>MGFLRSLAMVPILVHMVRADQDGGKDPSVLGGDVKEFEKSSVDRLAHIFHEAASSVVSRGWRRHSLSSTLC</sequence>
<name>A0A7J6TTW0_PEROL</name>
<keyword evidence="1" id="KW-0732">Signal</keyword>
<proteinExistence type="predicted"/>
<accession>A0A7J6TTW0</accession>
<keyword evidence="3" id="KW-1185">Reference proteome</keyword>
<dbReference type="AlphaFoldDB" id="A0A7J6TTW0"/>
<dbReference type="EMBL" id="JABANO010008867">
    <property type="protein sequence ID" value="KAF4747836.1"/>
    <property type="molecule type" value="Genomic_DNA"/>
</dbReference>
<protein>
    <submittedName>
        <fullName evidence="2">Nucleolar gtp-binding protein</fullName>
    </submittedName>
</protein>